<accession>A0A2T0W9C9</accession>
<dbReference type="Gene3D" id="3.30.420.40">
    <property type="match status" value="2"/>
</dbReference>
<sequence length="357" mass="41228">MLFKSKPILLIQFLERSIRYIVMDASKKLIVEKDELVFDTAIIQEGKVTNVSLLQARLDSLIKEKKWKNAKVSIILPDDFVTIREEKIPVQLSYNEIKDYLHLHINQSIRLPFDDPRIDFEVISKDETTQTVFIAAYPGDQVRNYLSLLENVSLKPEVADISALCMYRVLSSQSKVTFSEDAHIMMLQWNPIDTSIMVFHKGIPQFNRHTRSTRLTDAWNLTKEGKWEWKIAESDLADFLEEQLNGLERFMEFYRYSVMDGEGSITNIVLSGYFPDLDRLKDLLNDRFSVTIHSLDLPAGLTQADAALYGLSLKENKKKATLFKQENKSDKVTKNFLKKESMRNETEDLSEGEVAND</sequence>
<name>A0A2T0W9C9_9LACT</name>
<dbReference type="PANTHER" id="PTHR32432:SF3">
    <property type="entry name" value="ETHANOLAMINE UTILIZATION PROTEIN EUTJ"/>
    <property type="match status" value="1"/>
</dbReference>
<dbReference type="Pfam" id="PF11104">
    <property type="entry name" value="PilM_2"/>
    <property type="match status" value="1"/>
</dbReference>
<dbReference type="RefSeq" id="WP_106191648.1">
    <property type="nucleotide sequence ID" value="NZ_PVTO01000005.1"/>
</dbReference>
<dbReference type="PANTHER" id="PTHR32432">
    <property type="entry name" value="CELL DIVISION PROTEIN FTSA-RELATED"/>
    <property type="match status" value="1"/>
</dbReference>
<feature type="compositionally biased region" description="Basic and acidic residues" evidence="1">
    <location>
        <begin position="334"/>
        <end position="346"/>
    </location>
</feature>
<proteinExistence type="predicted"/>
<reference evidence="2 3" key="1">
    <citation type="submission" date="2018-03" db="EMBL/GenBank/DDBJ databases">
        <title>Genomic Encyclopedia of Archaeal and Bacterial Type Strains, Phase II (KMG-II): from individual species to whole genera.</title>
        <authorList>
            <person name="Goeker M."/>
        </authorList>
    </citation>
    <scope>NUCLEOTIDE SEQUENCE [LARGE SCALE GENOMIC DNA]</scope>
    <source>
        <strain evidence="2 3">DSM 13175</strain>
    </source>
</reference>
<dbReference type="EMBL" id="PVTO01000005">
    <property type="protein sequence ID" value="PRY83236.1"/>
    <property type="molecule type" value="Genomic_DNA"/>
</dbReference>
<protein>
    <submittedName>
        <fullName evidence="2">Type IV pilus assembly protein PilM</fullName>
    </submittedName>
</protein>
<dbReference type="InterPro" id="IPR050696">
    <property type="entry name" value="FtsA/MreB"/>
</dbReference>
<dbReference type="Gene3D" id="3.30.1490.300">
    <property type="match status" value="1"/>
</dbReference>
<feature type="region of interest" description="Disordered" evidence="1">
    <location>
        <begin position="334"/>
        <end position="357"/>
    </location>
</feature>
<keyword evidence="3" id="KW-1185">Reference proteome</keyword>
<feature type="compositionally biased region" description="Acidic residues" evidence="1">
    <location>
        <begin position="347"/>
        <end position="357"/>
    </location>
</feature>
<gene>
    <name evidence="2" type="ORF">CLV38_10515</name>
</gene>
<comment type="caution">
    <text evidence="2">The sequence shown here is derived from an EMBL/GenBank/DDBJ whole genome shotgun (WGS) entry which is preliminary data.</text>
</comment>
<dbReference type="OrthoDB" id="2690797at2"/>
<evidence type="ECO:0000313" key="3">
    <source>
        <dbReference type="Proteomes" id="UP000238205"/>
    </source>
</evidence>
<evidence type="ECO:0000313" key="2">
    <source>
        <dbReference type="EMBL" id="PRY83236.1"/>
    </source>
</evidence>
<dbReference type="AlphaFoldDB" id="A0A2T0W9C9"/>
<organism evidence="2 3">
    <name type="scientific">Alkalibacterium olivapovliticus</name>
    <dbReference type="NCBI Taxonomy" id="99907"/>
    <lineage>
        <taxon>Bacteria</taxon>
        <taxon>Bacillati</taxon>
        <taxon>Bacillota</taxon>
        <taxon>Bacilli</taxon>
        <taxon>Lactobacillales</taxon>
        <taxon>Carnobacteriaceae</taxon>
        <taxon>Alkalibacterium</taxon>
    </lineage>
</organism>
<dbReference type="Proteomes" id="UP000238205">
    <property type="component" value="Unassembled WGS sequence"/>
</dbReference>
<dbReference type="InterPro" id="IPR005883">
    <property type="entry name" value="PilM"/>
</dbReference>
<evidence type="ECO:0000256" key="1">
    <source>
        <dbReference type="SAM" id="MobiDB-lite"/>
    </source>
</evidence>